<reference evidence="1 2" key="1">
    <citation type="submission" date="2023-08" db="EMBL/GenBank/DDBJ databases">
        <title>Pathogen: clinical or host-associated sample.</title>
        <authorList>
            <person name="Hergert J."/>
            <person name="Casey R."/>
            <person name="Wagner J."/>
            <person name="Young E.L."/>
            <person name="Oakeson K.F."/>
        </authorList>
    </citation>
    <scope>NUCLEOTIDE SEQUENCE [LARGE SCALE GENOMIC DNA]</scope>
    <source>
        <strain evidence="1 2">UPHL-collab-2</strain>
    </source>
</reference>
<name>A0ABY9K4F4_9HYPH</name>
<accession>A0ABY9K4F4</accession>
<sequence>MVWAREEWLRPVADLDLHHERFAKAMMKCQHAGGHCAEDGYCHFDGDCFKTAEPQVECRIEELEKELAALKALRT</sequence>
<gene>
    <name evidence="1" type="ORF">Q9315_09730</name>
</gene>
<proteinExistence type="predicted"/>
<evidence type="ECO:0000313" key="2">
    <source>
        <dbReference type="Proteomes" id="UP001225788"/>
    </source>
</evidence>
<organism evidence="1 2">
    <name type="scientific">Shinella oryzae</name>
    <dbReference type="NCBI Taxonomy" id="2871820"/>
    <lineage>
        <taxon>Bacteria</taxon>
        <taxon>Pseudomonadati</taxon>
        <taxon>Pseudomonadota</taxon>
        <taxon>Alphaproteobacteria</taxon>
        <taxon>Hyphomicrobiales</taxon>
        <taxon>Rhizobiaceae</taxon>
        <taxon>Shinella</taxon>
    </lineage>
</organism>
<dbReference type="Proteomes" id="UP001225788">
    <property type="component" value="Chromosome"/>
</dbReference>
<dbReference type="EMBL" id="CP132314">
    <property type="protein sequence ID" value="WLS01727.1"/>
    <property type="molecule type" value="Genomic_DNA"/>
</dbReference>
<dbReference type="RefSeq" id="WP_306156813.1">
    <property type="nucleotide sequence ID" value="NZ_CP132314.1"/>
</dbReference>
<keyword evidence="2" id="KW-1185">Reference proteome</keyword>
<protein>
    <submittedName>
        <fullName evidence="1">Uncharacterized protein</fullName>
    </submittedName>
</protein>
<evidence type="ECO:0000313" key="1">
    <source>
        <dbReference type="EMBL" id="WLS01727.1"/>
    </source>
</evidence>